<protein>
    <recommendedName>
        <fullName evidence="13">Riboflavin biosynthesis protein RibD</fullName>
    </recommendedName>
    <domain>
        <recommendedName>
            <fullName evidence="13">Diaminohydroxyphosphoribosylaminopyrimidine deaminase</fullName>
            <shortName evidence="13">DRAP deaminase</shortName>
            <ecNumber evidence="13">3.5.4.26</ecNumber>
        </recommendedName>
        <alternativeName>
            <fullName evidence="13">Riboflavin-specific deaminase</fullName>
        </alternativeName>
    </domain>
    <domain>
        <recommendedName>
            <fullName evidence="13">5-amino-6-(5-phosphoribosylamino)uracil reductase</fullName>
            <ecNumber evidence="13">1.1.1.193</ecNumber>
        </recommendedName>
        <alternativeName>
            <fullName evidence="13">HTP reductase</fullName>
        </alternativeName>
    </domain>
</protein>
<feature type="binding site" evidence="16">
    <location>
        <position position="87"/>
    </location>
    <ligand>
        <name>Zn(2+)</name>
        <dbReference type="ChEBI" id="CHEBI:29105"/>
        <note>catalytic</note>
    </ligand>
</feature>
<dbReference type="InterPro" id="IPR002734">
    <property type="entry name" value="RibDG_C"/>
</dbReference>
<feature type="binding site" evidence="15">
    <location>
        <position position="199"/>
    </location>
    <ligand>
        <name>NADP(+)</name>
        <dbReference type="ChEBI" id="CHEBI:58349"/>
    </ligand>
</feature>
<feature type="binding site" evidence="15">
    <location>
        <position position="207"/>
    </location>
    <ligand>
        <name>substrate</name>
    </ligand>
</feature>
<dbReference type="Pfam" id="PF00383">
    <property type="entry name" value="dCMP_cyt_deam_1"/>
    <property type="match status" value="1"/>
</dbReference>
<organism evidence="18 19">
    <name type="scientific">Flammeovirga yaeyamensis</name>
    <dbReference type="NCBI Taxonomy" id="367791"/>
    <lineage>
        <taxon>Bacteria</taxon>
        <taxon>Pseudomonadati</taxon>
        <taxon>Bacteroidota</taxon>
        <taxon>Cytophagia</taxon>
        <taxon>Cytophagales</taxon>
        <taxon>Flammeovirgaceae</taxon>
        <taxon>Flammeovirga</taxon>
    </lineage>
</organism>
<evidence type="ECO:0000256" key="8">
    <source>
        <dbReference type="ARBA" id="ARBA00022801"/>
    </source>
</evidence>
<comment type="cofactor">
    <cofactor evidence="13 16">
        <name>Zn(2+)</name>
        <dbReference type="ChEBI" id="CHEBI:29105"/>
    </cofactor>
    <text evidence="13 16">Binds 1 zinc ion.</text>
</comment>
<keyword evidence="11 13" id="KW-0560">Oxidoreductase</keyword>
<dbReference type="Gene3D" id="3.40.140.10">
    <property type="entry name" value="Cytidine Deaminase, domain 2"/>
    <property type="match status" value="1"/>
</dbReference>
<feature type="binding site" evidence="15">
    <location>
        <position position="284"/>
    </location>
    <ligand>
        <name>substrate</name>
    </ligand>
</feature>
<keyword evidence="10 13" id="KW-0521">NADP</keyword>
<evidence type="ECO:0000256" key="13">
    <source>
        <dbReference type="PIRNR" id="PIRNR006769"/>
    </source>
</evidence>
<dbReference type="AlphaFoldDB" id="A0AAX1N9Q9"/>
<sequence length="344" mass="39237">MEEKYMYRALQLAQLGKGNVSPNPMVGAVIVHNGKIIGEGYHKKYGEPHAEVNAVASVKEEDKHLLSEAEMYVTLEPCSHYGKTPPCADLIVRNKLKKVYVCNLDPNPLVAGRGIKRIEDAGIKVETKILEKEGFEINKRFFKAMTQQLPYVMLKYAQTKDGFVARENFDSKWISNAQSRQLVHKMRAEEDAILVGRNTAQYDNPSLTVRDWTGNHPTRIVIDRYLKLPKDYHLFDQLVPTIVYNVQQNETSDNLSYVLLPEENFFKSLLEDLFKRGLHSVIVEGGGFVLQEFIDQNLWDEAHVFTSSTAEFGKGVAAPQLKNYQKVSSRNILGDNYSIYYQKK</sequence>
<reference evidence="18 19" key="1">
    <citation type="submission" date="2021-05" db="EMBL/GenBank/DDBJ databases">
        <title>Comparative genomic studies on the polysaccharide-degrading batcterial strains of the Flammeovirga genus.</title>
        <authorList>
            <person name="Zewei F."/>
            <person name="Zheng Z."/>
            <person name="Yu L."/>
            <person name="Ruyue G."/>
            <person name="Yanhong M."/>
            <person name="Yuanyuan C."/>
            <person name="Jingyan G."/>
            <person name="Wenjun H."/>
        </authorList>
    </citation>
    <scope>NUCLEOTIDE SEQUENCE [LARGE SCALE GENOMIC DNA]</scope>
    <source>
        <strain evidence="18 19">NBRC:100898</strain>
    </source>
</reference>
<evidence type="ECO:0000256" key="14">
    <source>
        <dbReference type="PIRSR" id="PIRSR006769-1"/>
    </source>
</evidence>
<comment type="catalytic activity">
    <reaction evidence="13">
        <text>5-amino-6-(5-phospho-D-ribitylamino)uracil + NADP(+) = 5-amino-6-(5-phospho-D-ribosylamino)uracil + NADPH + H(+)</text>
        <dbReference type="Rhea" id="RHEA:17845"/>
        <dbReference type="ChEBI" id="CHEBI:15378"/>
        <dbReference type="ChEBI" id="CHEBI:57783"/>
        <dbReference type="ChEBI" id="CHEBI:58349"/>
        <dbReference type="ChEBI" id="CHEBI:58421"/>
        <dbReference type="ChEBI" id="CHEBI:58453"/>
        <dbReference type="EC" id="1.1.1.193"/>
    </reaction>
</comment>
<evidence type="ECO:0000256" key="15">
    <source>
        <dbReference type="PIRSR" id="PIRSR006769-2"/>
    </source>
</evidence>
<comment type="pathway">
    <text evidence="2 13">Cofactor biosynthesis; riboflavin biosynthesis; 5-amino-6-(D-ribitylamino)uracil from GTP: step 2/4.</text>
</comment>
<feature type="binding site" evidence="16">
    <location>
        <position position="78"/>
    </location>
    <ligand>
        <name>Zn(2+)</name>
        <dbReference type="ChEBI" id="CHEBI:29105"/>
        <note>catalytic</note>
    </ligand>
</feature>
<dbReference type="PANTHER" id="PTHR38011:SF7">
    <property type="entry name" value="2,5-DIAMINO-6-RIBOSYLAMINO-4(3H)-PYRIMIDINONE 5'-PHOSPHATE REDUCTASE"/>
    <property type="match status" value="1"/>
</dbReference>
<evidence type="ECO:0000256" key="4">
    <source>
        <dbReference type="ARBA" id="ARBA00005259"/>
    </source>
</evidence>
<dbReference type="RefSeq" id="WP_205958177.1">
    <property type="nucleotide sequence ID" value="NZ_CP076132.1"/>
</dbReference>
<dbReference type="Pfam" id="PF01872">
    <property type="entry name" value="RibD_C"/>
    <property type="match status" value="1"/>
</dbReference>
<evidence type="ECO:0000256" key="11">
    <source>
        <dbReference type="ARBA" id="ARBA00023002"/>
    </source>
</evidence>
<dbReference type="PROSITE" id="PS00903">
    <property type="entry name" value="CYT_DCMP_DEAMINASES_1"/>
    <property type="match status" value="1"/>
</dbReference>
<evidence type="ECO:0000313" key="19">
    <source>
        <dbReference type="Proteomes" id="UP000678679"/>
    </source>
</evidence>
<dbReference type="InterPro" id="IPR016192">
    <property type="entry name" value="APOBEC/CMP_deaminase_Zn-bd"/>
</dbReference>
<keyword evidence="7 13" id="KW-0479">Metal-binding</keyword>
<feature type="domain" description="CMP/dCMP-type deaminase" evidence="17">
    <location>
        <begin position="1"/>
        <end position="126"/>
    </location>
</feature>
<comment type="pathway">
    <text evidence="3 13">Cofactor biosynthesis; riboflavin biosynthesis; 5-amino-6-(D-ribitylamino)uracil from GTP: step 3/4.</text>
</comment>
<dbReference type="KEGG" id="fya:KMW28_06315"/>
<evidence type="ECO:0000256" key="7">
    <source>
        <dbReference type="ARBA" id="ARBA00022723"/>
    </source>
</evidence>
<keyword evidence="19" id="KW-1185">Reference proteome</keyword>
<evidence type="ECO:0000256" key="16">
    <source>
        <dbReference type="PIRSR" id="PIRSR006769-3"/>
    </source>
</evidence>
<dbReference type="NCBIfam" id="TIGR00326">
    <property type="entry name" value="eubact_ribD"/>
    <property type="match status" value="1"/>
</dbReference>
<evidence type="ECO:0000259" key="17">
    <source>
        <dbReference type="PROSITE" id="PS51747"/>
    </source>
</evidence>
<gene>
    <name evidence="18" type="primary">ribD</name>
    <name evidence="18" type="ORF">KMW28_06315</name>
</gene>
<keyword evidence="9 13" id="KW-0862">Zinc</keyword>
<dbReference type="GO" id="GO:0008835">
    <property type="term" value="F:diaminohydroxyphosphoribosylaminopyrimidine deaminase activity"/>
    <property type="evidence" value="ECO:0007669"/>
    <property type="project" value="UniProtKB-EC"/>
</dbReference>
<accession>A0AAX1N9Q9</accession>
<dbReference type="EMBL" id="CP076132">
    <property type="protein sequence ID" value="QWG03191.1"/>
    <property type="molecule type" value="Genomic_DNA"/>
</dbReference>
<dbReference type="EC" id="3.5.4.26" evidence="13"/>
<evidence type="ECO:0000256" key="12">
    <source>
        <dbReference type="ARBA" id="ARBA00023268"/>
    </source>
</evidence>
<evidence type="ECO:0000256" key="2">
    <source>
        <dbReference type="ARBA" id="ARBA00004882"/>
    </source>
</evidence>
<dbReference type="EC" id="1.1.1.193" evidence="13"/>
<dbReference type="FunFam" id="3.40.140.10:FF:000025">
    <property type="entry name" value="Riboflavin biosynthesis protein RibD"/>
    <property type="match status" value="1"/>
</dbReference>
<feature type="binding site" evidence="15">
    <location>
        <position position="173"/>
    </location>
    <ligand>
        <name>NADP(+)</name>
        <dbReference type="ChEBI" id="CHEBI:58349"/>
    </ligand>
</feature>
<evidence type="ECO:0000256" key="9">
    <source>
        <dbReference type="ARBA" id="ARBA00022833"/>
    </source>
</evidence>
<evidence type="ECO:0000313" key="18">
    <source>
        <dbReference type="EMBL" id="QWG03191.1"/>
    </source>
</evidence>
<dbReference type="PIRSF" id="PIRSF006769">
    <property type="entry name" value="RibD"/>
    <property type="match status" value="1"/>
</dbReference>
<keyword evidence="12" id="KW-0511">Multifunctional enzyme</keyword>
<feature type="binding site" evidence="15">
    <location>
        <position position="157"/>
    </location>
    <ligand>
        <name>NADP(+)</name>
        <dbReference type="ChEBI" id="CHEBI:58349"/>
    </ligand>
</feature>
<feature type="binding site" evidence="15">
    <location>
        <position position="203"/>
    </location>
    <ligand>
        <name>substrate</name>
    </ligand>
</feature>
<proteinExistence type="inferred from homology"/>
<dbReference type="InterPro" id="IPR004794">
    <property type="entry name" value="Eubact_RibD"/>
</dbReference>
<dbReference type="GO" id="GO:0009231">
    <property type="term" value="P:riboflavin biosynthetic process"/>
    <property type="evidence" value="ECO:0007669"/>
    <property type="project" value="UniProtKB-KW"/>
</dbReference>
<evidence type="ECO:0000256" key="6">
    <source>
        <dbReference type="ARBA" id="ARBA00022619"/>
    </source>
</evidence>
<comment type="similarity">
    <text evidence="5 13">In the C-terminal section; belongs to the HTP reductase family.</text>
</comment>
<dbReference type="GO" id="GO:0008270">
    <property type="term" value="F:zinc ion binding"/>
    <property type="evidence" value="ECO:0007669"/>
    <property type="project" value="InterPro"/>
</dbReference>
<feature type="binding site" evidence="16">
    <location>
        <position position="49"/>
    </location>
    <ligand>
        <name>Zn(2+)</name>
        <dbReference type="ChEBI" id="CHEBI:29105"/>
        <note>catalytic</note>
    </ligand>
</feature>
<feature type="binding site" evidence="15">
    <location>
        <position position="171"/>
    </location>
    <ligand>
        <name>substrate</name>
    </ligand>
</feature>
<evidence type="ECO:0000256" key="1">
    <source>
        <dbReference type="ARBA" id="ARBA00002151"/>
    </source>
</evidence>
<feature type="active site" description="Proton donor" evidence="14">
    <location>
        <position position="51"/>
    </location>
</feature>
<evidence type="ECO:0000256" key="3">
    <source>
        <dbReference type="ARBA" id="ARBA00004910"/>
    </source>
</evidence>
<evidence type="ECO:0000256" key="5">
    <source>
        <dbReference type="ARBA" id="ARBA00007417"/>
    </source>
</evidence>
<dbReference type="InterPro" id="IPR016193">
    <property type="entry name" value="Cytidine_deaminase-like"/>
</dbReference>
<keyword evidence="8 13" id="KW-0378">Hydrolase</keyword>
<dbReference type="Gene3D" id="3.40.430.10">
    <property type="entry name" value="Dihydrofolate Reductase, subunit A"/>
    <property type="match status" value="1"/>
</dbReference>
<dbReference type="SUPFAM" id="SSF53597">
    <property type="entry name" value="Dihydrofolate reductase-like"/>
    <property type="match status" value="1"/>
</dbReference>
<dbReference type="InterPro" id="IPR050765">
    <property type="entry name" value="Riboflavin_Biosynth_HTPR"/>
</dbReference>
<evidence type="ECO:0000256" key="10">
    <source>
        <dbReference type="ARBA" id="ARBA00022857"/>
    </source>
</evidence>
<dbReference type="Proteomes" id="UP000678679">
    <property type="component" value="Chromosome 1"/>
</dbReference>
<comment type="function">
    <text evidence="1 13">Converts 2,5-diamino-6-(ribosylamino)-4(3h)-pyrimidinone 5'-phosphate into 5-amino-6-(ribosylamino)-2,4(1h,3h)-pyrimidinedione 5'-phosphate.</text>
</comment>
<name>A0AAX1N9Q9_9BACT</name>
<dbReference type="GO" id="GO:0008703">
    <property type="term" value="F:5-amino-6-(5-phosphoribosylamino)uracil reductase activity"/>
    <property type="evidence" value="ECO:0007669"/>
    <property type="project" value="UniProtKB-EC"/>
</dbReference>
<comment type="catalytic activity">
    <reaction evidence="13">
        <text>2,5-diamino-6-hydroxy-4-(5-phosphoribosylamino)-pyrimidine + H2O + H(+) = 5-amino-6-(5-phospho-D-ribosylamino)uracil + NH4(+)</text>
        <dbReference type="Rhea" id="RHEA:21868"/>
        <dbReference type="ChEBI" id="CHEBI:15377"/>
        <dbReference type="ChEBI" id="CHEBI:15378"/>
        <dbReference type="ChEBI" id="CHEBI:28938"/>
        <dbReference type="ChEBI" id="CHEBI:58453"/>
        <dbReference type="ChEBI" id="CHEBI:58614"/>
        <dbReference type="EC" id="3.5.4.26"/>
    </reaction>
</comment>
<dbReference type="SUPFAM" id="SSF53927">
    <property type="entry name" value="Cytidine deaminase-like"/>
    <property type="match status" value="1"/>
</dbReference>
<keyword evidence="6 13" id="KW-0686">Riboflavin biosynthesis</keyword>
<dbReference type="CDD" id="cd01284">
    <property type="entry name" value="Riboflavin_deaminase-reductase"/>
    <property type="match status" value="1"/>
</dbReference>
<dbReference type="PANTHER" id="PTHR38011">
    <property type="entry name" value="DIHYDROFOLATE REDUCTASE FAMILY PROTEIN (AFU_ORTHOLOGUE AFUA_8G06820)"/>
    <property type="match status" value="1"/>
</dbReference>
<feature type="binding site" evidence="15">
    <location>
        <position position="210"/>
    </location>
    <ligand>
        <name>substrate</name>
    </ligand>
</feature>
<dbReference type="PROSITE" id="PS51747">
    <property type="entry name" value="CYT_DCMP_DEAMINASES_2"/>
    <property type="match status" value="1"/>
</dbReference>
<dbReference type="InterPro" id="IPR002125">
    <property type="entry name" value="CMP_dCMP_dom"/>
</dbReference>
<comment type="similarity">
    <text evidence="4 13">In the N-terminal section; belongs to the cytidine and deoxycytidylate deaminase family.</text>
</comment>
<feature type="binding site" evidence="15">
    <location>
        <position position="187"/>
    </location>
    <ligand>
        <name>substrate</name>
    </ligand>
</feature>
<dbReference type="InterPro" id="IPR024072">
    <property type="entry name" value="DHFR-like_dom_sf"/>
</dbReference>